<sequence>MTGLRTSCGACKFLRRKCTSECVLRPYFSYDEANIHFGAIHKVFGASNVTRLLLHLPEQYRNEAALSITYEALARFRDPVHGCVAYIYALQQEVAKLQEEIEVLGNHMANVSINGSNNISNEYLISQVNNNNLINNWLQTSSTIENSMNNLQDYTIHNPDTLGSWILQYPYSNDHGSS</sequence>
<dbReference type="Pfam" id="PF03195">
    <property type="entry name" value="LOB"/>
    <property type="match status" value="1"/>
</dbReference>
<dbReference type="InterPro" id="IPR004883">
    <property type="entry name" value="LOB"/>
</dbReference>
<gene>
    <name evidence="3" type="ORF">RND81_10G133000</name>
</gene>
<comment type="similarity">
    <text evidence="1">Belongs to the LOB domain-containing protein family.</text>
</comment>
<dbReference type="GO" id="GO:0009755">
    <property type="term" value="P:hormone-mediated signaling pathway"/>
    <property type="evidence" value="ECO:0007669"/>
    <property type="project" value="TreeGrafter"/>
</dbReference>
<dbReference type="PANTHER" id="PTHR31529:SF23">
    <property type="entry name" value="LOB DOMAIN-CONTAINING PROTEIN 16"/>
    <property type="match status" value="1"/>
</dbReference>
<keyword evidence="4" id="KW-1185">Reference proteome</keyword>
<name>A0AAW1I284_SAPOF</name>
<protein>
    <recommendedName>
        <fullName evidence="2">LOB domain-containing protein</fullName>
    </recommendedName>
</protein>
<dbReference type="PANTHER" id="PTHR31529">
    <property type="entry name" value="LOB DOMAIN CONTAINING PROTEIN"/>
    <property type="match status" value="1"/>
</dbReference>
<reference evidence="3" key="1">
    <citation type="submission" date="2024-03" db="EMBL/GenBank/DDBJ databases">
        <title>WGS assembly of Saponaria officinalis var. Norfolk2.</title>
        <authorList>
            <person name="Jenkins J."/>
            <person name="Shu S."/>
            <person name="Grimwood J."/>
            <person name="Barry K."/>
            <person name="Goodstein D."/>
            <person name="Schmutz J."/>
            <person name="Leebens-Mack J."/>
            <person name="Osbourn A."/>
        </authorList>
    </citation>
    <scope>NUCLEOTIDE SEQUENCE [LARGE SCALE GENOMIC DNA]</scope>
    <source>
        <strain evidence="3">JIC</strain>
    </source>
</reference>
<comment type="caution">
    <text evidence="3">The sequence shown here is derived from an EMBL/GenBank/DDBJ whole genome shotgun (WGS) entry which is preliminary data.</text>
</comment>
<dbReference type="EMBL" id="JBDFQZ010000010">
    <property type="protein sequence ID" value="KAK9683334.1"/>
    <property type="molecule type" value="Genomic_DNA"/>
</dbReference>
<proteinExistence type="inferred from homology"/>
<feature type="domain" description="LOB" evidence="2">
    <location>
        <begin position="6"/>
        <end position="108"/>
    </location>
</feature>
<dbReference type="GO" id="GO:0005634">
    <property type="term" value="C:nucleus"/>
    <property type="evidence" value="ECO:0007669"/>
    <property type="project" value="TreeGrafter"/>
</dbReference>
<evidence type="ECO:0000256" key="1">
    <source>
        <dbReference type="ARBA" id="ARBA00005474"/>
    </source>
</evidence>
<evidence type="ECO:0000259" key="2">
    <source>
        <dbReference type="PROSITE" id="PS50891"/>
    </source>
</evidence>
<dbReference type="AlphaFoldDB" id="A0AAW1I284"/>
<organism evidence="3 4">
    <name type="scientific">Saponaria officinalis</name>
    <name type="common">Common soapwort</name>
    <name type="synonym">Lychnis saponaria</name>
    <dbReference type="NCBI Taxonomy" id="3572"/>
    <lineage>
        <taxon>Eukaryota</taxon>
        <taxon>Viridiplantae</taxon>
        <taxon>Streptophyta</taxon>
        <taxon>Embryophyta</taxon>
        <taxon>Tracheophyta</taxon>
        <taxon>Spermatophyta</taxon>
        <taxon>Magnoliopsida</taxon>
        <taxon>eudicotyledons</taxon>
        <taxon>Gunneridae</taxon>
        <taxon>Pentapetalae</taxon>
        <taxon>Caryophyllales</taxon>
        <taxon>Caryophyllaceae</taxon>
        <taxon>Caryophylleae</taxon>
        <taxon>Saponaria</taxon>
    </lineage>
</organism>
<evidence type="ECO:0000313" key="4">
    <source>
        <dbReference type="Proteomes" id="UP001443914"/>
    </source>
</evidence>
<dbReference type="PROSITE" id="PS50891">
    <property type="entry name" value="LOB"/>
    <property type="match status" value="1"/>
</dbReference>
<dbReference type="Proteomes" id="UP001443914">
    <property type="component" value="Unassembled WGS sequence"/>
</dbReference>
<dbReference type="GO" id="GO:0045893">
    <property type="term" value="P:positive regulation of DNA-templated transcription"/>
    <property type="evidence" value="ECO:0007669"/>
    <property type="project" value="TreeGrafter"/>
</dbReference>
<accession>A0AAW1I284</accession>
<evidence type="ECO:0000313" key="3">
    <source>
        <dbReference type="EMBL" id="KAK9683334.1"/>
    </source>
</evidence>